<dbReference type="EMBL" id="SKBQ01000045">
    <property type="protein sequence ID" value="TPX11896.1"/>
    <property type="molecule type" value="Genomic_DNA"/>
</dbReference>
<dbReference type="CDD" id="cd09601">
    <property type="entry name" value="M1_APN-Q_like"/>
    <property type="match status" value="1"/>
</dbReference>
<dbReference type="InterPro" id="IPR024571">
    <property type="entry name" value="ERAP1-like_C_dom"/>
</dbReference>
<dbReference type="PANTHER" id="PTHR11533:SF171">
    <property type="entry name" value="AMINOPEPTIDASE"/>
    <property type="match status" value="1"/>
</dbReference>
<feature type="domain" description="ERAP1-like C-terminal" evidence="13">
    <location>
        <begin position="544"/>
        <end position="863"/>
    </location>
</feature>
<comment type="similarity">
    <text evidence="1 11">Belongs to the peptidase M1 family.</text>
</comment>
<feature type="binding site" evidence="9">
    <location>
        <position position="325"/>
    </location>
    <ligand>
        <name>Zn(2+)</name>
        <dbReference type="ChEBI" id="CHEBI:29105"/>
        <note>catalytic</note>
    </ligand>
</feature>
<evidence type="ECO:0000256" key="5">
    <source>
        <dbReference type="ARBA" id="ARBA00022801"/>
    </source>
</evidence>
<dbReference type="SUPFAM" id="SSF63737">
    <property type="entry name" value="Leukotriene A4 hydrolase N-terminal domain"/>
    <property type="match status" value="1"/>
</dbReference>
<evidence type="ECO:0000256" key="6">
    <source>
        <dbReference type="ARBA" id="ARBA00022833"/>
    </source>
</evidence>
<dbReference type="STRING" id="1093900.A0A507AYP0"/>
<keyword evidence="3 11" id="KW-0645">Protease</keyword>
<dbReference type="InParanoid" id="A0A507AYP0"/>
<evidence type="ECO:0000259" key="13">
    <source>
        <dbReference type="Pfam" id="PF11838"/>
    </source>
</evidence>
<dbReference type="Gene3D" id="1.10.390.10">
    <property type="entry name" value="Neutral Protease Domain 2"/>
    <property type="match status" value="1"/>
</dbReference>
<dbReference type="Gene3D" id="1.25.50.20">
    <property type="match status" value="1"/>
</dbReference>
<sequence length="886" mass="99333">MADRDILPGTVKPVHYDLLLTDLEFKDWTYKGTVKIDAKLTQASSEIVINTWDVKLHNVKVSVEQTKAGQTFESTDFAYDTKKQRTTIRFKEQLPASAKAQIVIDFEAIINHDMSGFYRSQYKPPKDTPAAASVPRDEDFHYMMSTQFEACDARRAFPCFDEPNLKATFDVALEIPDDQVALSNMPVKEEKPGNKSGTKLVTFERTPVMSTYLLAWAIGDFEYIEALTDRRYNGKQIPVRVYTTRGLIEQGRWALQHAPKYIDFFSEKFEIDYPLPKSDILAVHEFTHGAMENWGLVTYRTTAILFDEKQSDAVFRNRIAYVVAHELAHQWFGNLVTMDWWDELWLNEGFATWAGWVATEHLHPDWDVWAQWVNEGMETALGLDAVRASHPIHVPVRDALDVNQVFDAISYLKGCSVIRMLANHLGTETFLKGVAIYLKKNKYGNATTQDLWAGLSEASGQDINTIMGPWVEKIGHPVLTVAEEPGQITVKQSRFLSTGDVEAKDDTTTWWVPLSFEGKAGTQGIDTVALTTKEETIRDVNDDFYKLNSNATGFYRVSYPPARLVKLGTQLDRLSVADKIATAGSAAELAFSGYGTTPALLSFVQGFSGESHYRVLSQALDAVGTVKGIFGEDDDIRRVLERFILELIERPLSTIGWDFPAGEDFNKGLLRKRLLLAAGVNGHTGVQEEALRRFRALRQDPANNRPHPDLRRPIYRVALKADPADTVAFLQDEWRTSNAPDGREVSLATMGHVFDAGVVTRTLLPFLFGRGSDCVPAGDMHYLASGLAHNRVARPLLWQYMRENWGEVVAKVGGNPVVLDRLVKVSLQQFSDRGALASIEGFFAGKDTGAFNRTLETVKDRIRGRAAYRERDAAVLREWAAARGAA</sequence>
<dbReference type="FunFam" id="2.60.40.1730:FF:000002">
    <property type="entry name" value="Aminopeptidase"/>
    <property type="match status" value="1"/>
</dbReference>
<dbReference type="Pfam" id="PF11838">
    <property type="entry name" value="ERAP1_C"/>
    <property type="match status" value="1"/>
</dbReference>
<evidence type="ECO:0000256" key="8">
    <source>
        <dbReference type="PIRSR" id="PIRSR634016-1"/>
    </source>
</evidence>
<name>A0A507AYP0_9PEZI</name>
<dbReference type="Gene3D" id="2.60.40.1730">
    <property type="entry name" value="tricorn interacting facor f3 domain"/>
    <property type="match status" value="1"/>
</dbReference>
<evidence type="ECO:0000256" key="4">
    <source>
        <dbReference type="ARBA" id="ARBA00022723"/>
    </source>
</evidence>
<dbReference type="OrthoDB" id="10031169at2759"/>
<evidence type="ECO:0000313" key="15">
    <source>
        <dbReference type="EMBL" id="TPX11896.1"/>
    </source>
</evidence>
<organism evidence="15 16">
    <name type="scientific">Thyridium curvatum</name>
    <dbReference type="NCBI Taxonomy" id="1093900"/>
    <lineage>
        <taxon>Eukaryota</taxon>
        <taxon>Fungi</taxon>
        <taxon>Dikarya</taxon>
        <taxon>Ascomycota</taxon>
        <taxon>Pezizomycotina</taxon>
        <taxon>Sordariomycetes</taxon>
        <taxon>Sordariomycetidae</taxon>
        <taxon>Thyridiales</taxon>
        <taxon>Thyridiaceae</taxon>
        <taxon>Thyridium</taxon>
    </lineage>
</organism>
<keyword evidence="5 11" id="KW-0378">Hydrolase</keyword>
<evidence type="ECO:0000256" key="11">
    <source>
        <dbReference type="RuleBase" id="RU364040"/>
    </source>
</evidence>
<dbReference type="GO" id="GO:0006508">
    <property type="term" value="P:proteolysis"/>
    <property type="evidence" value="ECO:0007669"/>
    <property type="project" value="UniProtKB-KW"/>
</dbReference>
<proteinExistence type="inferred from homology"/>
<keyword evidence="7 11" id="KW-0482">Metalloprotease</keyword>
<dbReference type="Pfam" id="PF01433">
    <property type="entry name" value="Peptidase_M1"/>
    <property type="match status" value="1"/>
</dbReference>
<dbReference type="InterPro" id="IPR050344">
    <property type="entry name" value="Peptidase_M1_aminopeptidases"/>
</dbReference>
<dbReference type="GO" id="GO:0042277">
    <property type="term" value="F:peptide binding"/>
    <property type="evidence" value="ECO:0007669"/>
    <property type="project" value="TreeGrafter"/>
</dbReference>
<dbReference type="EC" id="3.4.11.-" evidence="11"/>
<keyword evidence="6 9" id="KW-0862">Zinc</keyword>
<dbReference type="SUPFAM" id="SSF55486">
    <property type="entry name" value="Metalloproteases ('zincins'), catalytic domain"/>
    <property type="match status" value="1"/>
</dbReference>
<dbReference type="InterPro" id="IPR001930">
    <property type="entry name" value="Peptidase_M1"/>
</dbReference>
<feature type="domain" description="Peptidase M1 membrane alanine aminopeptidase" evidence="12">
    <location>
        <begin position="253"/>
        <end position="470"/>
    </location>
</feature>
<dbReference type="InterPro" id="IPR027268">
    <property type="entry name" value="Peptidase_M4/M1_CTD_sf"/>
</dbReference>
<evidence type="ECO:0000256" key="3">
    <source>
        <dbReference type="ARBA" id="ARBA00022670"/>
    </source>
</evidence>
<feature type="active site" description="Proton acceptor" evidence="8">
    <location>
        <position position="326"/>
    </location>
</feature>
<evidence type="ECO:0000256" key="7">
    <source>
        <dbReference type="ARBA" id="ARBA00023049"/>
    </source>
</evidence>
<dbReference type="FunFam" id="1.10.390.10:FF:000001">
    <property type="entry name" value="Aminopeptidase"/>
    <property type="match status" value="1"/>
</dbReference>
<feature type="domain" description="Aminopeptidase N-like N-terminal" evidence="14">
    <location>
        <begin position="12"/>
        <end position="213"/>
    </location>
</feature>
<feature type="site" description="Transition state stabilizer" evidence="10">
    <location>
        <position position="411"/>
    </location>
</feature>
<evidence type="ECO:0000256" key="10">
    <source>
        <dbReference type="PIRSR" id="PIRSR634016-4"/>
    </source>
</evidence>
<gene>
    <name evidence="15" type="ORF">E0L32_007394</name>
</gene>
<dbReference type="PANTHER" id="PTHR11533">
    <property type="entry name" value="PROTEASE M1 ZINC METALLOPROTEASE"/>
    <property type="match status" value="1"/>
</dbReference>
<dbReference type="Pfam" id="PF17900">
    <property type="entry name" value="Peptidase_M1_N"/>
    <property type="match status" value="1"/>
</dbReference>
<keyword evidence="16" id="KW-1185">Reference proteome</keyword>
<dbReference type="GO" id="GO:0005737">
    <property type="term" value="C:cytoplasm"/>
    <property type="evidence" value="ECO:0007669"/>
    <property type="project" value="TreeGrafter"/>
</dbReference>
<dbReference type="Gene3D" id="2.60.40.1910">
    <property type="match status" value="1"/>
</dbReference>
<protein>
    <recommendedName>
        <fullName evidence="11">Aminopeptidase</fullName>
        <ecNumber evidence="11">3.4.11.-</ecNumber>
    </recommendedName>
</protein>
<accession>A0A507AYP0</accession>
<dbReference type="InterPro" id="IPR014782">
    <property type="entry name" value="Peptidase_M1_dom"/>
</dbReference>
<dbReference type="GO" id="GO:0043171">
    <property type="term" value="P:peptide catabolic process"/>
    <property type="evidence" value="ECO:0007669"/>
    <property type="project" value="TreeGrafter"/>
</dbReference>
<comment type="cofactor">
    <cofactor evidence="9 11">
        <name>Zn(2+)</name>
        <dbReference type="ChEBI" id="CHEBI:29105"/>
    </cofactor>
    <text evidence="9 11">Binds 1 zinc ion per subunit.</text>
</comment>
<evidence type="ECO:0000256" key="2">
    <source>
        <dbReference type="ARBA" id="ARBA00022438"/>
    </source>
</evidence>
<dbReference type="PRINTS" id="PR00756">
    <property type="entry name" value="ALADIPTASE"/>
</dbReference>
<dbReference type="InterPro" id="IPR045357">
    <property type="entry name" value="Aminopeptidase_N-like_N"/>
</dbReference>
<dbReference type="RefSeq" id="XP_030993607.1">
    <property type="nucleotide sequence ID" value="XM_031142134.1"/>
</dbReference>
<feature type="binding site" evidence="9">
    <location>
        <position position="329"/>
    </location>
    <ligand>
        <name>Zn(2+)</name>
        <dbReference type="ChEBI" id="CHEBI:29105"/>
        <note>catalytic</note>
    </ligand>
</feature>
<evidence type="ECO:0000259" key="12">
    <source>
        <dbReference type="Pfam" id="PF01433"/>
    </source>
</evidence>
<dbReference type="InterPro" id="IPR034016">
    <property type="entry name" value="M1_APN-typ"/>
</dbReference>
<dbReference type="Proteomes" id="UP000319257">
    <property type="component" value="Unassembled WGS sequence"/>
</dbReference>
<keyword evidence="4 9" id="KW-0479">Metal-binding</keyword>
<comment type="caution">
    <text evidence="15">The sequence shown here is derived from an EMBL/GenBank/DDBJ whole genome shotgun (WGS) entry which is preliminary data.</text>
</comment>
<dbReference type="GO" id="GO:0008270">
    <property type="term" value="F:zinc ion binding"/>
    <property type="evidence" value="ECO:0007669"/>
    <property type="project" value="UniProtKB-UniRule"/>
</dbReference>
<keyword evidence="2 11" id="KW-0031">Aminopeptidase</keyword>
<evidence type="ECO:0000256" key="9">
    <source>
        <dbReference type="PIRSR" id="PIRSR634016-3"/>
    </source>
</evidence>
<reference evidence="15 16" key="1">
    <citation type="submission" date="2019-06" db="EMBL/GenBank/DDBJ databases">
        <title>Draft genome sequence of the filamentous fungus Phialemoniopsis curvata isolated from diesel fuel.</title>
        <authorList>
            <person name="Varaljay V.A."/>
            <person name="Lyon W.J."/>
            <person name="Crouch A.L."/>
            <person name="Drake C.E."/>
            <person name="Hollomon J.M."/>
            <person name="Nadeau L.J."/>
            <person name="Nunn H.S."/>
            <person name="Stevenson B.S."/>
            <person name="Bojanowski C.L."/>
            <person name="Crookes-Goodson W.J."/>
        </authorList>
    </citation>
    <scope>NUCLEOTIDE SEQUENCE [LARGE SCALE GENOMIC DNA]</scope>
    <source>
        <strain evidence="15 16">D216</strain>
    </source>
</reference>
<evidence type="ECO:0000313" key="16">
    <source>
        <dbReference type="Proteomes" id="UP000319257"/>
    </source>
</evidence>
<dbReference type="GeneID" id="41974841"/>
<dbReference type="AlphaFoldDB" id="A0A507AYP0"/>
<dbReference type="GO" id="GO:0016020">
    <property type="term" value="C:membrane"/>
    <property type="evidence" value="ECO:0007669"/>
    <property type="project" value="TreeGrafter"/>
</dbReference>
<dbReference type="FunFam" id="2.60.40.1910:FF:000004">
    <property type="entry name" value="Aminopeptidase"/>
    <property type="match status" value="1"/>
</dbReference>
<dbReference type="GO" id="GO:0070006">
    <property type="term" value="F:metalloaminopeptidase activity"/>
    <property type="evidence" value="ECO:0007669"/>
    <property type="project" value="TreeGrafter"/>
</dbReference>
<evidence type="ECO:0000259" key="14">
    <source>
        <dbReference type="Pfam" id="PF17900"/>
    </source>
</evidence>
<dbReference type="InterPro" id="IPR042097">
    <property type="entry name" value="Aminopeptidase_N-like_N_sf"/>
</dbReference>
<evidence type="ECO:0000256" key="1">
    <source>
        <dbReference type="ARBA" id="ARBA00010136"/>
    </source>
</evidence>
<feature type="binding site" evidence="9">
    <location>
        <position position="348"/>
    </location>
    <ligand>
        <name>Zn(2+)</name>
        <dbReference type="ChEBI" id="CHEBI:29105"/>
        <note>catalytic</note>
    </ligand>
</feature>